<evidence type="ECO:0000313" key="5">
    <source>
        <dbReference type="Proteomes" id="UP000077381"/>
    </source>
</evidence>
<reference evidence="4 5" key="1">
    <citation type="submission" date="2015-12" db="EMBL/GenBank/DDBJ databases">
        <title>Genome sequence of Streptomyces sp. G25.</title>
        <authorList>
            <person name="Poehlein A."/>
            <person name="Roettig A."/>
            <person name="Hiessl S."/>
            <person name="Hauschild P."/>
            <person name="Schauer J."/>
            <person name="Madkour M.H."/>
            <person name="Al-Ansari A.M."/>
            <person name="Almakishah N.H."/>
            <person name="Steinbuechel A."/>
            <person name="Daniel R."/>
        </authorList>
    </citation>
    <scope>NUCLEOTIDE SEQUENCE [LARGE SCALE GENOMIC DNA]</scope>
    <source>
        <strain evidence="5">G25(2015)</strain>
    </source>
</reference>
<evidence type="ECO:0000256" key="1">
    <source>
        <dbReference type="SAM" id="MobiDB-lite"/>
    </source>
</evidence>
<sequence>MLADSPALTRHRFGTGQGWYLSTRLDDADYGALVGRLLKEAGVEPDVPGLPAGVEAVTRHAADGRRWDVLINHTTDTVPLPEPAHDLLTGTTDHELPPGGCAVLRQH</sequence>
<dbReference type="STRING" id="1716141.STSP_67870"/>
<dbReference type="AlphaFoldDB" id="A0A177HG04"/>
<dbReference type="InterPro" id="IPR013739">
    <property type="entry name" value="Beta_galactosidase_C"/>
</dbReference>
<comment type="caution">
    <text evidence="4">The sequence shown here is derived from an EMBL/GenBank/DDBJ whole genome shotgun (WGS) entry which is preliminary data.</text>
</comment>
<protein>
    <submittedName>
        <fullName evidence="4">Beta-galactosidase</fullName>
        <ecNumber evidence="4">3.2.1.23</ecNumber>
    </submittedName>
</protein>
<keyword evidence="5" id="KW-1185">Reference proteome</keyword>
<feature type="domain" description="Beta-galactosidase trimerisation" evidence="2">
    <location>
        <begin position="3"/>
        <end position="43"/>
    </location>
</feature>
<feature type="domain" description="Beta-galactosidase C-terminal" evidence="3">
    <location>
        <begin position="53"/>
        <end position="106"/>
    </location>
</feature>
<dbReference type="InterPro" id="IPR029062">
    <property type="entry name" value="Class_I_gatase-like"/>
</dbReference>
<dbReference type="PATRIC" id="fig|1716141.3.peg.7179"/>
<feature type="region of interest" description="Disordered" evidence="1">
    <location>
        <begin position="81"/>
        <end position="100"/>
    </location>
</feature>
<evidence type="ECO:0000259" key="3">
    <source>
        <dbReference type="Pfam" id="PF08533"/>
    </source>
</evidence>
<dbReference type="InterPro" id="IPR013780">
    <property type="entry name" value="Glyco_hydro_b"/>
</dbReference>
<dbReference type="Gene3D" id="3.40.50.880">
    <property type="match status" value="1"/>
</dbReference>
<name>A0A177HG04_9ACTN</name>
<proteinExistence type="predicted"/>
<dbReference type="InterPro" id="IPR013738">
    <property type="entry name" value="Beta_galactosidase_Trimer"/>
</dbReference>
<dbReference type="EMBL" id="LOHS01000173">
    <property type="protein sequence ID" value="OAH09895.1"/>
    <property type="molecule type" value="Genomic_DNA"/>
</dbReference>
<gene>
    <name evidence="4" type="ORF">STSP_67870</name>
</gene>
<dbReference type="EC" id="3.2.1.23" evidence="4"/>
<dbReference type="GO" id="GO:0006012">
    <property type="term" value="P:galactose metabolic process"/>
    <property type="evidence" value="ECO:0007669"/>
    <property type="project" value="InterPro"/>
</dbReference>
<dbReference type="GO" id="GO:0004565">
    <property type="term" value="F:beta-galactosidase activity"/>
    <property type="evidence" value="ECO:0007669"/>
    <property type="project" value="UniProtKB-EC"/>
</dbReference>
<dbReference type="Pfam" id="PF08532">
    <property type="entry name" value="Glyco_hydro_42M"/>
    <property type="match status" value="1"/>
</dbReference>
<dbReference type="Pfam" id="PF08533">
    <property type="entry name" value="Glyco_hydro_42C"/>
    <property type="match status" value="1"/>
</dbReference>
<evidence type="ECO:0000259" key="2">
    <source>
        <dbReference type="Pfam" id="PF08532"/>
    </source>
</evidence>
<dbReference type="Proteomes" id="UP000077381">
    <property type="component" value="Unassembled WGS sequence"/>
</dbReference>
<dbReference type="Gene3D" id="2.60.40.1180">
    <property type="entry name" value="Golgi alpha-mannosidase II"/>
    <property type="match status" value="1"/>
</dbReference>
<accession>A0A177HG04</accession>
<keyword evidence="4" id="KW-0326">Glycosidase</keyword>
<evidence type="ECO:0000313" key="4">
    <source>
        <dbReference type="EMBL" id="OAH09895.1"/>
    </source>
</evidence>
<keyword evidence="4" id="KW-0378">Hydrolase</keyword>
<organism evidence="4 5">
    <name type="scientific">Streptomyces jeddahensis</name>
    <dbReference type="NCBI Taxonomy" id="1716141"/>
    <lineage>
        <taxon>Bacteria</taxon>
        <taxon>Bacillati</taxon>
        <taxon>Actinomycetota</taxon>
        <taxon>Actinomycetes</taxon>
        <taxon>Kitasatosporales</taxon>
        <taxon>Streptomycetaceae</taxon>
        <taxon>Streptomyces</taxon>
    </lineage>
</organism>